<evidence type="ECO:0000313" key="7">
    <source>
        <dbReference type="Proteomes" id="UP000238650"/>
    </source>
</evidence>
<dbReference type="AlphaFoldDB" id="A0A2S9QPW5"/>
<dbReference type="EMBL" id="MWZD01000015">
    <property type="protein sequence ID" value="PRI11626.1"/>
    <property type="molecule type" value="Genomic_DNA"/>
</dbReference>
<feature type="transmembrane region" description="Helical" evidence="5">
    <location>
        <begin position="102"/>
        <end position="125"/>
    </location>
</feature>
<keyword evidence="4 5" id="KW-0472">Membrane</keyword>
<dbReference type="Gene3D" id="2.40.10.10">
    <property type="entry name" value="Trypsin-like serine proteases"/>
    <property type="match status" value="2"/>
</dbReference>
<dbReference type="GO" id="GO:0009403">
    <property type="term" value="P:toxin biosynthetic process"/>
    <property type="evidence" value="ECO:0007669"/>
    <property type="project" value="InterPro"/>
</dbReference>
<dbReference type="OrthoDB" id="9766361at2"/>
<evidence type="ECO:0000313" key="6">
    <source>
        <dbReference type="EMBL" id="PRI11626.1"/>
    </source>
</evidence>
<evidence type="ECO:0000256" key="3">
    <source>
        <dbReference type="ARBA" id="ARBA00022989"/>
    </source>
</evidence>
<dbReference type="Pfam" id="PF13365">
    <property type="entry name" value="Trypsin_2"/>
    <property type="match status" value="1"/>
</dbReference>
<feature type="transmembrane region" description="Helical" evidence="5">
    <location>
        <begin position="6"/>
        <end position="24"/>
    </location>
</feature>
<sequence length="391" mass="38299">MSVGLVIDVAVVLVLLSAVITGIARGLIRGLGAAIGLIAGGAAALVVMPLVSAHVPAIGWNVAAALAAGLALIAVGVSIGAWIAKAFRRPVHRVGLGVLDRLLGGAAGLAAAVAVVLILSMSAAMSGVPGATQAVASSTVLRFLDDAVPSPVTSALARLRAIAVDDGIPTVLDAAGITGAPVPDADADTPALRTAAESVLRITTSAPSCATASTGSGFVVSDGVVMTNAHVVAGASEVVVAARGELPRASEVVYFDPEADIAVLAVPDLQAAALPFDATPAVGETVFFQGYPYGGPFVSRSAAVLAAGPMTAVEVAGGGPVTRSAVRLAAQVEPGNSGGPLLTAEGAVSGMIFARSDTDPRVGFALGMDELAPVLAQAPGLREPVSTGPCA</sequence>
<dbReference type="Proteomes" id="UP000238650">
    <property type="component" value="Unassembled WGS sequence"/>
</dbReference>
<evidence type="ECO:0000256" key="1">
    <source>
        <dbReference type="ARBA" id="ARBA00004141"/>
    </source>
</evidence>
<dbReference type="PANTHER" id="PTHR43019">
    <property type="entry name" value="SERINE ENDOPROTEASE DEGS"/>
    <property type="match status" value="1"/>
</dbReference>
<evidence type="ECO:0000256" key="2">
    <source>
        <dbReference type="ARBA" id="ARBA00022692"/>
    </source>
</evidence>
<name>A0A2S9QPW5_9MICO</name>
<feature type="transmembrane region" description="Helical" evidence="5">
    <location>
        <begin position="57"/>
        <end position="82"/>
    </location>
</feature>
<dbReference type="PANTHER" id="PTHR43019:SF23">
    <property type="entry name" value="PROTEASE DO-LIKE 5, CHLOROPLASTIC"/>
    <property type="match status" value="1"/>
</dbReference>
<dbReference type="InterPro" id="IPR009003">
    <property type="entry name" value="Peptidase_S1_PA"/>
</dbReference>
<dbReference type="GO" id="GO:0016020">
    <property type="term" value="C:membrane"/>
    <property type="evidence" value="ECO:0007669"/>
    <property type="project" value="UniProtKB-SubCell"/>
</dbReference>
<dbReference type="PRINTS" id="PR00834">
    <property type="entry name" value="PROTEASES2C"/>
</dbReference>
<dbReference type="RefSeq" id="WP_105804898.1">
    <property type="nucleotide sequence ID" value="NZ_MWZD01000015.1"/>
</dbReference>
<dbReference type="Pfam" id="PF02674">
    <property type="entry name" value="Colicin_V"/>
    <property type="match status" value="1"/>
</dbReference>
<organism evidence="6 7">
    <name type="scientific">Leucobacter massiliensis</name>
    <dbReference type="NCBI Taxonomy" id="1686285"/>
    <lineage>
        <taxon>Bacteria</taxon>
        <taxon>Bacillati</taxon>
        <taxon>Actinomycetota</taxon>
        <taxon>Actinomycetes</taxon>
        <taxon>Micrococcales</taxon>
        <taxon>Microbacteriaceae</taxon>
        <taxon>Leucobacter</taxon>
    </lineage>
</organism>
<proteinExistence type="predicted"/>
<dbReference type="NCBIfam" id="NF033740">
    <property type="entry name" value="MarP_fam_protase"/>
    <property type="match status" value="1"/>
</dbReference>
<comment type="caution">
    <text evidence="6">The sequence shown here is derived from an EMBL/GenBank/DDBJ whole genome shotgun (WGS) entry which is preliminary data.</text>
</comment>
<feature type="transmembrane region" description="Helical" evidence="5">
    <location>
        <begin position="31"/>
        <end position="51"/>
    </location>
</feature>
<dbReference type="InterPro" id="IPR001940">
    <property type="entry name" value="Peptidase_S1C"/>
</dbReference>
<dbReference type="InterPro" id="IPR043504">
    <property type="entry name" value="Peptidase_S1_PA_chymotrypsin"/>
</dbReference>
<evidence type="ECO:0008006" key="8">
    <source>
        <dbReference type="Google" id="ProtNLM"/>
    </source>
</evidence>
<protein>
    <recommendedName>
        <fullName evidence="8">Serine protease</fullName>
    </recommendedName>
</protein>
<keyword evidence="7" id="KW-1185">Reference proteome</keyword>
<dbReference type="GO" id="GO:0006508">
    <property type="term" value="P:proteolysis"/>
    <property type="evidence" value="ECO:0007669"/>
    <property type="project" value="InterPro"/>
</dbReference>
<keyword evidence="3 5" id="KW-1133">Transmembrane helix</keyword>
<evidence type="ECO:0000256" key="5">
    <source>
        <dbReference type="SAM" id="Phobius"/>
    </source>
</evidence>
<dbReference type="InterPro" id="IPR047680">
    <property type="entry name" value="MarP-like"/>
</dbReference>
<dbReference type="InterPro" id="IPR003825">
    <property type="entry name" value="Colicin-V_CvpA"/>
</dbReference>
<accession>A0A2S9QPW5</accession>
<dbReference type="GO" id="GO:0004252">
    <property type="term" value="F:serine-type endopeptidase activity"/>
    <property type="evidence" value="ECO:0007669"/>
    <property type="project" value="InterPro"/>
</dbReference>
<evidence type="ECO:0000256" key="4">
    <source>
        <dbReference type="ARBA" id="ARBA00023136"/>
    </source>
</evidence>
<comment type="subcellular location">
    <subcellularLocation>
        <location evidence="1">Membrane</location>
        <topology evidence="1">Multi-pass membrane protein</topology>
    </subcellularLocation>
</comment>
<gene>
    <name evidence="6" type="ORF">B4915_05840</name>
</gene>
<reference evidence="6 7" key="1">
    <citation type="journal article" date="2017" name="New Microbes New Infect">
        <title>Genome sequence of 'Leucobacter massiliensis' sp. nov. isolated from human pharynx after travel to the 2014 Hajj.</title>
        <authorList>
            <person name="Leangapichart T."/>
            <person name="Gautret P."/>
            <person name="Nguyen T.T."/>
            <person name="Armstrong N."/>
            <person name="Rolain J.M."/>
        </authorList>
    </citation>
    <scope>NUCLEOTIDE SEQUENCE [LARGE SCALE GENOMIC DNA]</scope>
    <source>
        <strain evidence="6 7">122RC15</strain>
    </source>
</reference>
<dbReference type="SUPFAM" id="SSF50494">
    <property type="entry name" value="Trypsin-like serine proteases"/>
    <property type="match status" value="1"/>
</dbReference>
<keyword evidence="2 5" id="KW-0812">Transmembrane</keyword>